<gene>
    <name evidence="3" type="ordered locus">Acid345_4691</name>
</gene>
<organism evidence="3 4">
    <name type="scientific">Koribacter versatilis (strain Ellin345)</name>
    <dbReference type="NCBI Taxonomy" id="204669"/>
    <lineage>
        <taxon>Bacteria</taxon>
        <taxon>Pseudomonadati</taxon>
        <taxon>Acidobacteriota</taxon>
        <taxon>Terriglobia</taxon>
        <taxon>Terriglobales</taxon>
        <taxon>Candidatus Korobacteraceae</taxon>
        <taxon>Candidatus Korobacter</taxon>
    </lineage>
</organism>
<feature type="transmembrane region" description="Helical" evidence="1">
    <location>
        <begin position="118"/>
        <end position="138"/>
    </location>
</feature>
<name>Q1IHF9_KORVE</name>
<dbReference type="EMBL" id="CP000360">
    <property type="protein sequence ID" value="ABF43691.1"/>
    <property type="molecule type" value="Genomic_DNA"/>
</dbReference>
<keyword evidence="1" id="KW-0472">Membrane</keyword>
<dbReference type="KEGG" id="aba:Acid345_4691"/>
<dbReference type="Pfam" id="PF09990">
    <property type="entry name" value="DUF2231"/>
    <property type="match status" value="1"/>
</dbReference>
<feature type="transmembrane region" description="Helical" evidence="1">
    <location>
        <begin position="20"/>
        <end position="39"/>
    </location>
</feature>
<evidence type="ECO:0000256" key="1">
    <source>
        <dbReference type="SAM" id="Phobius"/>
    </source>
</evidence>
<feature type="domain" description="DUF2231" evidence="2">
    <location>
        <begin position="14"/>
        <end position="136"/>
    </location>
</feature>
<dbReference type="HOGENOM" id="CLU_1803652_0_0_0"/>
<dbReference type="RefSeq" id="WP_011525487.1">
    <property type="nucleotide sequence ID" value="NC_008009.1"/>
</dbReference>
<dbReference type="EnsemblBacteria" id="ABF43691">
    <property type="protein sequence ID" value="ABF43691"/>
    <property type="gene ID" value="Acid345_4691"/>
</dbReference>
<keyword evidence="4" id="KW-1185">Reference proteome</keyword>
<proteinExistence type="predicted"/>
<accession>Q1IHF9</accession>
<dbReference type="AlphaFoldDB" id="Q1IHF9"/>
<sequence>MHFFDLQHTLLAKHAQHIVLVHFPIALVCVALLFDLLALRWSDRGFAAAAYLNLSIAAAAVLPVAITGLLAWKWQLEGAPLRGVLRLHLLLGVSSVVMIAATWFAAKRTRGSSSSWRIAMEFTTVAVVAVTAHLGGFVSGVNV</sequence>
<feature type="transmembrane region" description="Helical" evidence="1">
    <location>
        <begin position="51"/>
        <end position="72"/>
    </location>
</feature>
<evidence type="ECO:0000259" key="2">
    <source>
        <dbReference type="Pfam" id="PF09990"/>
    </source>
</evidence>
<evidence type="ECO:0000313" key="3">
    <source>
        <dbReference type="EMBL" id="ABF43691.1"/>
    </source>
</evidence>
<dbReference type="InterPro" id="IPR019251">
    <property type="entry name" value="DUF2231_TM"/>
</dbReference>
<dbReference type="STRING" id="204669.Acid345_4691"/>
<reference evidence="3 4" key="1">
    <citation type="journal article" date="2009" name="Appl. Environ. Microbiol.">
        <title>Three genomes from the phylum Acidobacteria provide insight into the lifestyles of these microorganisms in soils.</title>
        <authorList>
            <person name="Ward N.L."/>
            <person name="Challacombe J.F."/>
            <person name="Janssen P.H."/>
            <person name="Henrissat B."/>
            <person name="Coutinho P.M."/>
            <person name="Wu M."/>
            <person name="Xie G."/>
            <person name="Haft D.H."/>
            <person name="Sait M."/>
            <person name="Badger J."/>
            <person name="Barabote R.D."/>
            <person name="Bradley B."/>
            <person name="Brettin T.S."/>
            <person name="Brinkac L.M."/>
            <person name="Bruce D."/>
            <person name="Creasy T."/>
            <person name="Daugherty S.C."/>
            <person name="Davidsen T.M."/>
            <person name="DeBoy R.T."/>
            <person name="Detter J.C."/>
            <person name="Dodson R.J."/>
            <person name="Durkin A.S."/>
            <person name="Ganapathy A."/>
            <person name="Gwinn-Giglio M."/>
            <person name="Han C.S."/>
            <person name="Khouri H."/>
            <person name="Kiss H."/>
            <person name="Kothari S.P."/>
            <person name="Madupu R."/>
            <person name="Nelson K.E."/>
            <person name="Nelson W.C."/>
            <person name="Paulsen I."/>
            <person name="Penn K."/>
            <person name="Ren Q."/>
            <person name="Rosovitz M.J."/>
            <person name="Selengut J.D."/>
            <person name="Shrivastava S."/>
            <person name="Sullivan S.A."/>
            <person name="Tapia R."/>
            <person name="Thompson L.S."/>
            <person name="Watkins K.L."/>
            <person name="Yang Q."/>
            <person name="Yu C."/>
            <person name="Zafar N."/>
            <person name="Zhou L."/>
            <person name="Kuske C.R."/>
        </authorList>
    </citation>
    <scope>NUCLEOTIDE SEQUENCE [LARGE SCALE GENOMIC DNA]</scope>
    <source>
        <strain evidence="3 4">Ellin345</strain>
    </source>
</reference>
<feature type="transmembrane region" description="Helical" evidence="1">
    <location>
        <begin position="84"/>
        <end position="106"/>
    </location>
</feature>
<keyword evidence="1" id="KW-0812">Transmembrane</keyword>
<dbReference type="eggNOG" id="COG4244">
    <property type="taxonomic scope" value="Bacteria"/>
</dbReference>
<evidence type="ECO:0000313" key="4">
    <source>
        <dbReference type="Proteomes" id="UP000002432"/>
    </source>
</evidence>
<protein>
    <submittedName>
        <fullName evidence="3">Rubrerythrin-like protein</fullName>
    </submittedName>
</protein>
<dbReference type="Proteomes" id="UP000002432">
    <property type="component" value="Chromosome"/>
</dbReference>
<keyword evidence="1" id="KW-1133">Transmembrane helix</keyword>